<organism evidence="3 4">
    <name type="scientific">Goodea atripinnis</name>
    <dbReference type="NCBI Taxonomy" id="208336"/>
    <lineage>
        <taxon>Eukaryota</taxon>
        <taxon>Metazoa</taxon>
        <taxon>Chordata</taxon>
        <taxon>Craniata</taxon>
        <taxon>Vertebrata</taxon>
        <taxon>Euteleostomi</taxon>
        <taxon>Actinopterygii</taxon>
        <taxon>Neopterygii</taxon>
        <taxon>Teleostei</taxon>
        <taxon>Neoteleostei</taxon>
        <taxon>Acanthomorphata</taxon>
        <taxon>Ovalentaria</taxon>
        <taxon>Atherinomorphae</taxon>
        <taxon>Cyprinodontiformes</taxon>
        <taxon>Goodeidae</taxon>
        <taxon>Goodea</taxon>
    </lineage>
</organism>
<evidence type="ECO:0000256" key="1">
    <source>
        <dbReference type="SAM" id="MobiDB-lite"/>
    </source>
</evidence>
<dbReference type="EMBL" id="JAHRIO010022551">
    <property type="protein sequence ID" value="MEQ2166052.1"/>
    <property type="molecule type" value="Genomic_DNA"/>
</dbReference>
<feature type="transmembrane region" description="Helical" evidence="2">
    <location>
        <begin position="65"/>
        <end position="83"/>
    </location>
</feature>
<keyword evidence="4" id="KW-1185">Reference proteome</keyword>
<feature type="compositionally biased region" description="Basic and acidic residues" evidence="1">
    <location>
        <begin position="1"/>
        <end position="21"/>
    </location>
</feature>
<keyword evidence="2" id="KW-0812">Transmembrane</keyword>
<proteinExistence type="predicted"/>
<keyword evidence="2" id="KW-1133">Transmembrane helix</keyword>
<evidence type="ECO:0000256" key="2">
    <source>
        <dbReference type="SAM" id="Phobius"/>
    </source>
</evidence>
<keyword evidence="2" id="KW-0472">Membrane</keyword>
<sequence>MIRNHDDPKADHKTTPKRPPDDILEGDNGPTLACRPSSQSFRNDGGFSLQTIAACCNITPLELEILLLLWIFLYCYLILPQTYL</sequence>
<evidence type="ECO:0000313" key="4">
    <source>
        <dbReference type="Proteomes" id="UP001476798"/>
    </source>
</evidence>
<evidence type="ECO:0000313" key="3">
    <source>
        <dbReference type="EMBL" id="MEQ2166052.1"/>
    </source>
</evidence>
<gene>
    <name evidence="3" type="ORF">GOODEAATRI_023734</name>
</gene>
<protein>
    <submittedName>
        <fullName evidence="3">Uncharacterized protein</fullName>
    </submittedName>
</protein>
<reference evidence="3 4" key="1">
    <citation type="submission" date="2021-06" db="EMBL/GenBank/DDBJ databases">
        <authorList>
            <person name="Palmer J.M."/>
        </authorList>
    </citation>
    <scope>NUCLEOTIDE SEQUENCE [LARGE SCALE GENOMIC DNA]</scope>
    <source>
        <strain evidence="3 4">GA_2019</strain>
        <tissue evidence="3">Muscle</tissue>
    </source>
</reference>
<accession>A0ABV0N3U2</accession>
<name>A0ABV0N3U2_9TELE</name>
<comment type="caution">
    <text evidence="3">The sequence shown here is derived from an EMBL/GenBank/DDBJ whole genome shotgun (WGS) entry which is preliminary data.</text>
</comment>
<feature type="region of interest" description="Disordered" evidence="1">
    <location>
        <begin position="1"/>
        <end position="29"/>
    </location>
</feature>
<dbReference type="Proteomes" id="UP001476798">
    <property type="component" value="Unassembled WGS sequence"/>
</dbReference>